<dbReference type="GO" id="GO:0070086">
    <property type="term" value="P:ubiquitin-dependent endocytosis"/>
    <property type="evidence" value="ECO:0007669"/>
    <property type="project" value="TreeGrafter"/>
</dbReference>
<dbReference type="SMART" id="SM01017">
    <property type="entry name" value="Arrestin_C"/>
    <property type="match status" value="1"/>
</dbReference>
<dbReference type="GO" id="GO:0030674">
    <property type="term" value="F:protein-macromolecule adaptor activity"/>
    <property type="evidence" value="ECO:0007669"/>
    <property type="project" value="TreeGrafter"/>
</dbReference>
<evidence type="ECO:0000259" key="1">
    <source>
        <dbReference type="SMART" id="SM01017"/>
    </source>
</evidence>
<name>A0A4P9VVK8_9FUNG</name>
<proteinExistence type="predicted"/>
<dbReference type="PANTHER" id="PTHR11188:SF17">
    <property type="entry name" value="FI21816P1"/>
    <property type="match status" value="1"/>
</dbReference>
<dbReference type="AlphaFoldDB" id="A0A4P9VVK8"/>
<dbReference type="GO" id="GO:0031625">
    <property type="term" value="F:ubiquitin protein ligase binding"/>
    <property type="evidence" value="ECO:0007669"/>
    <property type="project" value="TreeGrafter"/>
</dbReference>
<dbReference type="GO" id="GO:0005886">
    <property type="term" value="C:plasma membrane"/>
    <property type="evidence" value="ECO:0007669"/>
    <property type="project" value="TreeGrafter"/>
</dbReference>
<feature type="non-terminal residue" evidence="2">
    <location>
        <position position="301"/>
    </location>
</feature>
<gene>
    <name evidence="2" type="ORF">BDK51DRAFT_15298</name>
</gene>
<dbReference type="InterPro" id="IPR014752">
    <property type="entry name" value="Arrestin-like_C"/>
</dbReference>
<dbReference type="Proteomes" id="UP000269721">
    <property type="component" value="Unassembled WGS sequence"/>
</dbReference>
<dbReference type="Pfam" id="PF02752">
    <property type="entry name" value="Arrestin_C"/>
    <property type="match status" value="1"/>
</dbReference>
<feature type="non-terminal residue" evidence="2">
    <location>
        <position position="1"/>
    </location>
</feature>
<dbReference type="GO" id="GO:0005829">
    <property type="term" value="C:cytosol"/>
    <property type="evidence" value="ECO:0007669"/>
    <property type="project" value="TreeGrafter"/>
</dbReference>
<dbReference type="Pfam" id="PF00339">
    <property type="entry name" value="Arrestin_N"/>
    <property type="match status" value="1"/>
</dbReference>
<protein>
    <recommendedName>
        <fullName evidence="1">Arrestin C-terminal-like domain-containing protein</fullName>
    </recommendedName>
</protein>
<evidence type="ECO:0000313" key="2">
    <source>
        <dbReference type="EMBL" id="RKO82865.1"/>
    </source>
</evidence>
<dbReference type="InterPro" id="IPR011022">
    <property type="entry name" value="Arrestin_C-like"/>
</dbReference>
<keyword evidence="3" id="KW-1185">Reference proteome</keyword>
<accession>A0A4P9VVK8</accession>
<dbReference type="EMBL" id="ML001984">
    <property type="protein sequence ID" value="RKO82865.1"/>
    <property type="molecule type" value="Genomic_DNA"/>
</dbReference>
<dbReference type="SUPFAM" id="SSF81296">
    <property type="entry name" value="E set domains"/>
    <property type="match status" value="2"/>
</dbReference>
<dbReference type="InterPro" id="IPR050357">
    <property type="entry name" value="Arrestin_domain-protein"/>
</dbReference>
<dbReference type="PANTHER" id="PTHR11188">
    <property type="entry name" value="ARRESTIN DOMAIN CONTAINING PROTEIN"/>
    <property type="match status" value="1"/>
</dbReference>
<organism evidence="2 3">
    <name type="scientific">Blyttiomyces helicus</name>
    <dbReference type="NCBI Taxonomy" id="388810"/>
    <lineage>
        <taxon>Eukaryota</taxon>
        <taxon>Fungi</taxon>
        <taxon>Fungi incertae sedis</taxon>
        <taxon>Chytridiomycota</taxon>
        <taxon>Chytridiomycota incertae sedis</taxon>
        <taxon>Chytridiomycetes</taxon>
        <taxon>Chytridiomycetes incertae sedis</taxon>
        <taxon>Blyttiomyces</taxon>
    </lineage>
</organism>
<reference evidence="3" key="1">
    <citation type="journal article" date="2018" name="Nat. Microbiol.">
        <title>Leveraging single-cell genomics to expand the fungal tree of life.</title>
        <authorList>
            <person name="Ahrendt S.R."/>
            <person name="Quandt C.A."/>
            <person name="Ciobanu D."/>
            <person name="Clum A."/>
            <person name="Salamov A."/>
            <person name="Andreopoulos B."/>
            <person name="Cheng J.F."/>
            <person name="Woyke T."/>
            <person name="Pelin A."/>
            <person name="Henrissat B."/>
            <person name="Reynolds N.K."/>
            <person name="Benny G.L."/>
            <person name="Smith M.E."/>
            <person name="James T.Y."/>
            <person name="Grigoriev I.V."/>
        </authorList>
    </citation>
    <scope>NUCLEOTIDE SEQUENCE [LARGE SCALE GENOMIC DNA]</scope>
</reference>
<dbReference type="OrthoDB" id="2333384at2759"/>
<dbReference type="Gene3D" id="2.60.40.640">
    <property type="match status" value="2"/>
</dbReference>
<dbReference type="InterPro" id="IPR014756">
    <property type="entry name" value="Ig_E-set"/>
</dbReference>
<evidence type="ECO:0000313" key="3">
    <source>
        <dbReference type="Proteomes" id="UP000269721"/>
    </source>
</evidence>
<dbReference type="InterPro" id="IPR011021">
    <property type="entry name" value="Arrestin-like_N"/>
</dbReference>
<feature type="domain" description="Arrestin C-terminal-like" evidence="1">
    <location>
        <begin position="147"/>
        <end position="281"/>
    </location>
</feature>
<sequence length="301" mass="33053">GHVALDFTVPSYVKLVRVRFSGYVQTHMYKGEVGLSGQNTSTVTLFKDIQTLLGTNGIASEPVLLPTGVLALPFSFRLPATQLPASFEGTHGRVRYEIAAVVVRPGHLNKIVSANLTVPSTMSPEDPELEGPVEDLKEREVGRWVWRSGYFSAKAEIQKCGFASEDVIPIKIDITNQSGSGVVLKDIYLKQKVTYSTFNEIRGPQTERVHRLTFSESYPPTTRQISRTIHFPIPTTAIMSPTIRTSILEVSHVLCVKIASTARFSPPIKLELPIVVAGFPAPYFDPGSGRGRASIDTLPLY</sequence>